<keyword evidence="3" id="KW-1185">Reference proteome</keyword>
<protein>
    <submittedName>
        <fullName evidence="2">Vacuolar import and degradation protein-domain-containing protein</fullName>
    </submittedName>
</protein>
<dbReference type="OrthoDB" id="62at2759"/>
<dbReference type="GO" id="GO:0045721">
    <property type="term" value="P:negative regulation of gluconeogenesis"/>
    <property type="evidence" value="ECO:0007669"/>
    <property type="project" value="TreeGrafter"/>
</dbReference>
<dbReference type="InterPro" id="IPR018618">
    <property type="entry name" value="GID4/10-like"/>
</dbReference>
<evidence type="ECO:0000256" key="1">
    <source>
        <dbReference type="ARBA" id="ARBA00061469"/>
    </source>
</evidence>
<dbReference type="GO" id="GO:0034657">
    <property type="term" value="C:GID complex"/>
    <property type="evidence" value="ECO:0007669"/>
    <property type="project" value="TreeGrafter"/>
</dbReference>
<organism evidence="2 3">
    <name type="scientific">Thamnocephalis sphaerospora</name>
    <dbReference type="NCBI Taxonomy" id="78915"/>
    <lineage>
        <taxon>Eukaryota</taxon>
        <taxon>Fungi</taxon>
        <taxon>Fungi incertae sedis</taxon>
        <taxon>Zoopagomycota</taxon>
        <taxon>Zoopagomycotina</taxon>
        <taxon>Zoopagomycetes</taxon>
        <taxon>Zoopagales</taxon>
        <taxon>Sigmoideomycetaceae</taxon>
        <taxon>Thamnocephalis</taxon>
    </lineage>
</organism>
<sequence length="216" mass="25235">MDVDAAALEDETQYGLLGQSRPALDLLRTQVPGDRLGALYSGARFEGEQRSGIHSYRVVVHIQHVDLAASFLCGYLHIHGLTADYPELTTFFEAELVGRHHSFLTRKWEAGEEVDRKHWIKFQAFKNFERTFNRDDFHYDFHGQDFVFMRWKEHFLVPDHRVQSIHGASFAGFYYICYQISSGTITGFYYHRNSEWFQNLSLQHRPELSSATYELC</sequence>
<name>A0A4P9XHT3_9FUNG</name>
<accession>A0A4P9XHT3</accession>
<evidence type="ECO:0000313" key="2">
    <source>
        <dbReference type="EMBL" id="RKP04861.1"/>
    </source>
</evidence>
<dbReference type="STRING" id="78915.A0A4P9XHT3"/>
<dbReference type="AlphaFoldDB" id="A0A4P9XHT3"/>
<dbReference type="GO" id="GO:0005773">
    <property type="term" value="C:vacuole"/>
    <property type="evidence" value="ECO:0007669"/>
    <property type="project" value="GOC"/>
</dbReference>
<dbReference type="PANTHER" id="PTHR14534">
    <property type="entry name" value="VACUOLAR IMPORT AND DEGRADATION PROTEIN 24"/>
    <property type="match status" value="1"/>
</dbReference>
<proteinExistence type="inferred from homology"/>
<gene>
    <name evidence="2" type="ORF">THASP1DRAFT_20585</name>
</gene>
<dbReference type="GO" id="GO:0007039">
    <property type="term" value="P:protein catabolic process in the vacuole"/>
    <property type="evidence" value="ECO:0007669"/>
    <property type="project" value="TreeGrafter"/>
</dbReference>
<dbReference type="GO" id="GO:0006623">
    <property type="term" value="P:protein targeting to vacuole"/>
    <property type="evidence" value="ECO:0007669"/>
    <property type="project" value="TreeGrafter"/>
</dbReference>
<comment type="similarity">
    <text evidence="1">Belongs to the GID4/VID24 family.</text>
</comment>
<dbReference type="PANTHER" id="PTHR14534:SF3">
    <property type="entry name" value="GID COMPLEX SUBUNIT 4 HOMOLOG"/>
    <property type="match status" value="1"/>
</dbReference>
<dbReference type="EMBL" id="KZ993404">
    <property type="protein sequence ID" value="RKP04861.1"/>
    <property type="molecule type" value="Genomic_DNA"/>
</dbReference>
<dbReference type="GO" id="GO:0043161">
    <property type="term" value="P:proteasome-mediated ubiquitin-dependent protein catabolic process"/>
    <property type="evidence" value="ECO:0007669"/>
    <property type="project" value="TreeGrafter"/>
</dbReference>
<dbReference type="Proteomes" id="UP000271241">
    <property type="component" value="Unassembled WGS sequence"/>
</dbReference>
<dbReference type="Pfam" id="PF09783">
    <property type="entry name" value="Vac_ImportDeg"/>
    <property type="match status" value="1"/>
</dbReference>
<reference evidence="3" key="1">
    <citation type="journal article" date="2018" name="Nat. Microbiol.">
        <title>Leveraging single-cell genomics to expand the fungal tree of life.</title>
        <authorList>
            <person name="Ahrendt S.R."/>
            <person name="Quandt C.A."/>
            <person name="Ciobanu D."/>
            <person name="Clum A."/>
            <person name="Salamov A."/>
            <person name="Andreopoulos B."/>
            <person name="Cheng J.F."/>
            <person name="Woyke T."/>
            <person name="Pelin A."/>
            <person name="Henrissat B."/>
            <person name="Reynolds N.K."/>
            <person name="Benny G.L."/>
            <person name="Smith M.E."/>
            <person name="James T.Y."/>
            <person name="Grigoriev I.V."/>
        </authorList>
    </citation>
    <scope>NUCLEOTIDE SEQUENCE [LARGE SCALE GENOMIC DNA]</scope>
    <source>
        <strain evidence="3">RSA 1356</strain>
    </source>
</reference>
<evidence type="ECO:0000313" key="3">
    <source>
        <dbReference type="Proteomes" id="UP000271241"/>
    </source>
</evidence>